<keyword evidence="3" id="KW-1185">Reference proteome</keyword>
<protein>
    <submittedName>
        <fullName evidence="2">Uncharacterized protein</fullName>
    </submittedName>
</protein>
<name>A0A3N4KPQ2_9PEZI</name>
<dbReference type="EMBL" id="ML119129">
    <property type="protein sequence ID" value="RPB12426.1"/>
    <property type="molecule type" value="Genomic_DNA"/>
</dbReference>
<evidence type="ECO:0000313" key="3">
    <source>
        <dbReference type="Proteomes" id="UP000277580"/>
    </source>
</evidence>
<evidence type="ECO:0000313" key="2">
    <source>
        <dbReference type="EMBL" id="RPB12426.1"/>
    </source>
</evidence>
<feature type="signal peptide" evidence="1">
    <location>
        <begin position="1"/>
        <end position="19"/>
    </location>
</feature>
<dbReference type="InParanoid" id="A0A3N4KPQ2"/>
<accession>A0A3N4KPQ2</accession>
<dbReference type="AlphaFoldDB" id="A0A3N4KPQ2"/>
<gene>
    <name evidence="2" type="ORF">P167DRAFT_535977</name>
</gene>
<proteinExistence type="predicted"/>
<evidence type="ECO:0000256" key="1">
    <source>
        <dbReference type="SAM" id="SignalP"/>
    </source>
</evidence>
<dbReference type="OrthoDB" id="5338535at2759"/>
<sequence>MRFSLLPLLLAPLATFASPVPITTPEGYTVTCYYDARAAMSVGIEAILSANENDDSVLDYPWEKMNFGAVLRANGDVKVKVSTAVREARDYIVANCKLPDDADYGGLVDLGSHRVRLAAPGR</sequence>
<dbReference type="Proteomes" id="UP000277580">
    <property type="component" value="Unassembled WGS sequence"/>
</dbReference>
<reference evidence="2 3" key="1">
    <citation type="journal article" date="2018" name="Nat. Ecol. Evol.">
        <title>Pezizomycetes genomes reveal the molecular basis of ectomycorrhizal truffle lifestyle.</title>
        <authorList>
            <person name="Murat C."/>
            <person name="Payen T."/>
            <person name="Noel B."/>
            <person name="Kuo A."/>
            <person name="Morin E."/>
            <person name="Chen J."/>
            <person name="Kohler A."/>
            <person name="Krizsan K."/>
            <person name="Balestrini R."/>
            <person name="Da Silva C."/>
            <person name="Montanini B."/>
            <person name="Hainaut M."/>
            <person name="Levati E."/>
            <person name="Barry K.W."/>
            <person name="Belfiori B."/>
            <person name="Cichocki N."/>
            <person name="Clum A."/>
            <person name="Dockter R.B."/>
            <person name="Fauchery L."/>
            <person name="Guy J."/>
            <person name="Iotti M."/>
            <person name="Le Tacon F."/>
            <person name="Lindquist E.A."/>
            <person name="Lipzen A."/>
            <person name="Malagnac F."/>
            <person name="Mello A."/>
            <person name="Molinier V."/>
            <person name="Miyauchi S."/>
            <person name="Poulain J."/>
            <person name="Riccioni C."/>
            <person name="Rubini A."/>
            <person name="Sitrit Y."/>
            <person name="Splivallo R."/>
            <person name="Traeger S."/>
            <person name="Wang M."/>
            <person name="Zifcakova L."/>
            <person name="Wipf D."/>
            <person name="Zambonelli A."/>
            <person name="Paolocci F."/>
            <person name="Nowrousian M."/>
            <person name="Ottonello S."/>
            <person name="Baldrian P."/>
            <person name="Spatafora J.W."/>
            <person name="Henrissat B."/>
            <person name="Nagy L.G."/>
            <person name="Aury J.M."/>
            <person name="Wincker P."/>
            <person name="Grigoriev I.V."/>
            <person name="Bonfante P."/>
            <person name="Martin F.M."/>
        </authorList>
    </citation>
    <scope>NUCLEOTIDE SEQUENCE [LARGE SCALE GENOMIC DNA]</scope>
    <source>
        <strain evidence="2 3">CCBAS932</strain>
    </source>
</reference>
<keyword evidence="1" id="KW-0732">Signal</keyword>
<organism evidence="2 3">
    <name type="scientific">Morchella conica CCBAS932</name>
    <dbReference type="NCBI Taxonomy" id="1392247"/>
    <lineage>
        <taxon>Eukaryota</taxon>
        <taxon>Fungi</taxon>
        <taxon>Dikarya</taxon>
        <taxon>Ascomycota</taxon>
        <taxon>Pezizomycotina</taxon>
        <taxon>Pezizomycetes</taxon>
        <taxon>Pezizales</taxon>
        <taxon>Morchellaceae</taxon>
        <taxon>Morchella</taxon>
    </lineage>
</organism>
<feature type="chain" id="PRO_5018114097" evidence="1">
    <location>
        <begin position="20"/>
        <end position="122"/>
    </location>
</feature>